<name>A0AAE1G8R2_PETCI</name>
<feature type="compositionally biased region" description="Basic and acidic residues" evidence="1">
    <location>
        <begin position="200"/>
        <end position="211"/>
    </location>
</feature>
<comment type="caution">
    <text evidence="2">The sequence shown here is derived from an EMBL/GenBank/DDBJ whole genome shotgun (WGS) entry which is preliminary data.</text>
</comment>
<feature type="region of interest" description="Disordered" evidence="1">
    <location>
        <begin position="189"/>
        <end position="211"/>
    </location>
</feature>
<organism evidence="2 3">
    <name type="scientific">Petrolisthes cinctipes</name>
    <name type="common">Flat porcelain crab</name>
    <dbReference type="NCBI Taxonomy" id="88211"/>
    <lineage>
        <taxon>Eukaryota</taxon>
        <taxon>Metazoa</taxon>
        <taxon>Ecdysozoa</taxon>
        <taxon>Arthropoda</taxon>
        <taxon>Crustacea</taxon>
        <taxon>Multicrustacea</taxon>
        <taxon>Malacostraca</taxon>
        <taxon>Eumalacostraca</taxon>
        <taxon>Eucarida</taxon>
        <taxon>Decapoda</taxon>
        <taxon>Pleocyemata</taxon>
        <taxon>Anomura</taxon>
        <taxon>Galatheoidea</taxon>
        <taxon>Porcellanidae</taxon>
        <taxon>Petrolisthes</taxon>
    </lineage>
</organism>
<evidence type="ECO:0000313" key="2">
    <source>
        <dbReference type="EMBL" id="KAK3888643.1"/>
    </source>
</evidence>
<dbReference type="AlphaFoldDB" id="A0AAE1G8R2"/>
<proteinExistence type="predicted"/>
<dbReference type="EMBL" id="JAWQEG010000542">
    <property type="protein sequence ID" value="KAK3888643.1"/>
    <property type="molecule type" value="Genomic_DNA"/>
</dbReference>
<evidence type="ECO:0000313" key="3">
    <source>
        <dbReference type="Proteomes" id="UP001286313"/>
    </source>
</evidence>
<keyword evidence="3" id="KW-1185">Reference proteome</keyword>
<feature type="region of interest" description="Disordered" evidence="1">
    <location>
        <begin position="19"/>
        <end position="38"/>
    </location>
</feature>
<evidence type="ECO:0000256" key="1">
    <source>
        <dbReference type="SAM" id="MobiDB-lite"/>
    </source>
</evidence>
<accession>A0AAE1G8R2</accession>
<protein>
    <submittedName>
        <fullName evidence="2">Uncharacterized protein</fullName>
    </submittedName>
</protein>
<gene>
    <name evidence="2" type="ORF">Pcinc_007368</name>
</gene>
<dbReference type="Proteomes" id="UP001286313">
    <property type="component" value="Unassembled WGS sequence"/>
</dbReference>
<sequence length="211" mass="23593">MGKKRKLSQYRHLRNLQMKKLGRKRKKIDSAGGESSTASSDELYDHLIATATPSTATLTTSSTSLAIRAVANDEVPGPHKENVKTFLREDILAHVLPLYQRIASTELLQKCKGTTQNANESLHSVLWNLMPKTKFFQIKRVQYCAALGVTRFNLGAVVSRVEGLGSIGQAIAERKNVKKVNALTAIENKKRERRMKVQRKHQEEEKKSGGL</sequence>
<reference evidence="2" key="1">
    <citation type="submission" date="2023-10" db="EMBL/GenBank/DDBJ databases">
        <title>Genome assemblies of two species of porcelain crab, Petrolisthes cinctipes and Petrolisthes manimaculis (Anomura: Porcellanidae).</title>
        <authorList>
            <person name="Angst P."/>
        </authorList>
    </citation>
    <scope>NUCLEOTIDE SEQUENCE</scope>
    <source>
        <strain evidence="2">PB745_01</strain>
        <tissue evidence="2">Gill</tissue>
    </source>
</reference>